<dbReference type="EMBL" id="JBJQOH010000002">
    <property type="protein sequence ID" value="KAL3698378.1"/>
    <property type="molecule type" value="Genomic_DNA"/>
</dbReference>
<proteinExistence type="predicted"/>
<evidence type="ECO:0000256" key="1">
    <source>
        <dbReference type="SAM" id="MobiDB-lite"/>
    </source>
</evidence>
<feature type="region of interest" description="Disordered" evidence="1">
    <location>
        <begin position="57"/>
        <end position="228"/>
    </location>
</feature>
<comment type="caution">
    <text evidence="2">The sequence shown here is derived from an EMBL/GenBank/DDBJ whole genome shotgun (WGS) entry which is preliminary data.</text>
</comment>
<feature type="region of interest" description="Disordered" evidence="1">
    <location>
        <begin position="1"/>
        <end position="33"/>
    </location>
</feature>
<accession>A0ABD3I464</accession>
<gene>
    <name evidence="2" type="ORF">R1sor_012454</name>
</gene>
<name>A0ABD3I464_9MARC</name>
<reference evidence="2 3" key="1">
    <citation type="submission" date="2024-09" db="EMBL/GenBank/DDBJ databases">
        <title>Chromosome-scale assembly of Riccia sorocarpa.</title>
        <authorList>
            <person name="Paukszto L."/>
        </authorList>
    </citation>
    <scope>NUCLEOTIDE SEQUENCE [LARGE SCALE GENOMIC DNA]</scope>
    <source>
        <strain evidence="2">LP-2024</strain>
        <tissue evidence="2">Aerial parts of the thallus</tissue>
    </source>
</reference>
<organism evidence="2 3">
    <name type="scientific">Riccia sorocarpa</name>
    <dbReference type="NCBI Taxonomy" id="122646"/>
    <lineage>
        <taxon>Eukaryota</taxon>
        <taxon>Viridiplantae</taxon>
        <taxon>Streptophyta</taxon>
        <taxon>Embryophyta</taxon>
        <taxon>Marchantiophyta</taxon>
        <taxon>Marchantiopsida</taxon>
        <taxon>Marchantiidae</taxon>
        <taxon>Marchantiales</taxon>
        <taxon>Ricciaceae</taxon>
        <taxon>Riccia</taxon>
    </lineage>
</organism>
<feature type="compositionally biased region" description="Basic and acidic residues" evidence="1">
    <location>
        <begin position="182"/>
        <end position="218"/>
    </location>
</feature>
<dbReference type="Proteomes" id="UP001633002">
    <property type="component" value="Unassembled WGS sequence"/>
</dbReference>
<protein>
    <submittedName>
        <fullName evidence="2">Uncharacterized protein</fullName>
    </submittedName>
</protein>
<feature type="compositionally biased region" description="Polar residues" evidence="1">
    <location>
        <begin position="147"/>
        <end position="157"/>
    </location>
</feature>
<dbReference type="AlphaFoldDB" id="A0ABD3I464"/>
<evidence type="ECO:0000313" key="2">
    <source>
        <dbReference type="EMBL" id="KAL3698378.1"/>
    </source>
</evidence>
<keyword evidence="3" id="KW-1185">Reference proteome</keyword>
<feature type="compositionally biased region" description="Basic and acidic residues" evidence="1">
    <location>
        <begin position="1"/>
        <end position="18"/>
    </location>
</feature>
<sequence length="255" mass="28536">MDLSMYRREQSRQAESRTWKINVDNPKSPPLKIRTEIDANPFHTLAGAFEIEMQESEVKVGEPVSSANINEHQYDRNSPRDGANLEGEDEKYLATETQMQANRSDKSPGENQEETTRGMKWCDFLVESDDDEEPGVRASPIREAAANIQNSSNPSSEDTVRASNDDEDDRTQAEVPNAINANEERSPGQEMIERVVPRQRDELEQREEHANARVKDDEPTGEGSSELLKPAASVVVSAQKPLENLLAVSDSQLKT</sequence>
<evidence type="ECO:0000313" key="3">
    <source>
        <dbReference type="Proteomes" id="UP001633002"/>
    </source>
</evidence>